<dbReference type="Proteomes" id="UP001470230">
    <property type="component" value="Unassembled WGS sequence"/>
</dbReference>
<accession>A0ABR2KZI9</accession>
<evidence type="ECO:0000313" key="1">
    <source>
        <dbReference type="EMBL" id="KAK8895832.1"/>
    </source>
</evidence>
<organism evidence="1 2">
    <name type="scientific">Tritrichomonas musculus</name>
    <dbReference type="NCBI Taxonomy" id="1915356"/>
    <lineage>
        <taxon>Eukaryota</taxon>
        <taxon>Metamonada</taxon>
        <taxon>Parabasalia</taxon>
        <taxon>Tritrichomonadida</taxon>
        <taxon>Tritrichomonadidae</taxon>
        <taxon>Tritrichomonas</taxon>
    </lineage>
</organism>
<gene>
    <name evidence="1" type="ORF">M9Y10_013717</name>
</gene>
<proteinExistence type="predicted"/>
<comment type="caution">
    <text evidence="1">The sequence shown here is derived from an EMBL/GenBank/DDBJ whole genome shotgun (WGS) entry which is preliminary data.</text>
</comment>
<protein>
    <submittedName>
        <fullName evidence="1">Uncharacterized protein</fullName>
    </submittedName>
</protein>
<sequence>MNTQENEDPSYQLNRLPKVDPIKELELLQFLEKPIDSRDIIKTPLFGTKSKVPANATNIQITRPLPKVVTMQGESQEELQKDWEKRFARINVNTNNCHHHCCGRSHSSPQYASLAQRQLHAKKDNLHILDIETISNLRHRQVQGPSVQLSHLPQLRCLPTDLSNRKLRRR</sequence>
<evidence type="ECO:0000313" key="2">
    <source>
        <dbReference type="Proteomes" id="UP001470230"/>
    </source>
</evidence>
<reference evidence="1 2" key="1">
    <citation type="submission" date="2024-04" db="EMBL/GenBank/DDBJ databases">
        <title>Tritrichomonas musculus Genome.</title>
        <authorList>
            <person name="Alves-Ferreira E."/>
            <person name="Grigg M."/>
            <person name="Lorenzi H."/>
            <person name="Galac M."/>
        </authorList>
    </citation>
    <scope>NUCLEOTIDE SEQUENCE [LARGE SCALE GENOMIC DNA]</scope>
    <source>
        <strain evidence="1 2">EAF2021</strain>
    </source>
</reference>
<name>A0ABR2KZI9_9EUKA</name>
<keyword evidence="2" id="KW-1185">Reference proteome</keyword>
<dbReference type="EMBL" id="JAPFFF010000002">
    <property type="protein sequence ID" value="KAK8895832.1"/>
    <property type="molecule type" value="Genomic_DNA"/>
</dbReference>